<dbReference type="InterPro" id="IPR055231">
    <property type="entry name" value="2AA_helical"/>
</dbReference>
<dbReference type="PROSITE" id="PS50082">
    <property type="entry name" value="WD_REPEATS_2"/>
    <property type="match status" value="2"/>
</dbReference>
<proteinExistence type="predicted"/>
<dbReference type="InterPro" id="IPR001680">
    <property type="entry name" value="WD40_rpt"/>
</dbReference>
<evidence type="ECO:0000256" key="2">
    <source>
        <dbReference type="PROSITE-ProRule" id="PRU00221"/>
    </source>
</evidence>
<dbReference type="EMBL" id="CAJJDM010000160">
    <property type="protein sequence ID" value="CAD8113499.1"/>
    <property type="molecule type" value="Genomic_DNA"/>
</dbReference>
<dbReference type="Pfam" id="PF22956">
    <property type="entry name" value="VPS15-like_hel"/>
    <property type="match status" value="2"/>
</dbReference>
<keyword evidence="2" id="KW-0853">WD repeat</keyword>
<evidence type="ECO:0000256" key="3">
    <source>
        <dbReference type="SAM" id="Coils"/>
    </source>
</evidence>
<dbReference type="Proteomes" id="UP000688137">
    <property type="component" value="Unassembled WGS sequence"/>
</dbReference>
<feature type="repeat" description="WD" evidence="2">
    <location>
        <begin position="1641"/>
        <end position="1682"/>
    </location>
</feature>
<dbReference type="GO" id="GO:0034272">
    <property type="term" value="C:phosphatidylinositol 3-kinase complex, class III, type II"/>
    <property type="evidence" value="ECO:0007669"/>
    <property type="project" value="TreeGrafter"/>
</dbReference>
<protein>
    <recommendedName>
        <fullName evidence="4">Protein kinase domain-containing protein</fullName>
    </recommendedName>
</protein>
<keyword evidence="3" id="KW-0175">Coiled coil</keyword>
<evidence type="ECO:0000259" key="4">
    <source>
        <dbReference type="PROSITE" id="PS50011"/>
    </source>
</evidence>
<evidence type="ECO:0000313" key="5">
    <source>
        <dbReference type="EMBL" id="CAD8113499.1"/>
    </source>
</evidence>
<dbReference type="PANTHER" id="PTHR17583">
    <property type="entry name" value="PHOSPHOINOSITIDE 3-KINASE REGULATORY SUBUNIT 4"/>
    <property type="match status" value="1"/>
</dbReference>
<dbReference type="InterPro" id="IPR000719">
    <property type="entry name" value="Prot_kinase_dom"/>
</dbReference>
<dbReference type="PROSITE" id="PS50011">
    <property type="entry name" value="PROTEIN_KINASE_DOM"/>
    <property type="match status" value="1"/>
</dbReference>
<sequence length="2088" mass="246180">MSNRKTYSNKQTKISLGEIDEMFNDAEFSQAVKDTFKKQSSTVRHDGPIQTTNMFYQKPTISQIMRLRAKGSHTGTRCPSLKKEERKTRWASLISEGRTEHHKRIPSEIENIPICAQYEQYSYLCREHEQLIQNLSELPQSIKMMLYSNMYEVQRAKMCENKTILDDKFIFTLFNTLQQLDKQIIEPLHQQQTRPVLNFKMNFVQNAVNIISETIIQGVREALKHDTRLGIFMEGFCKFWIVLIDIQLQWMGKSCADYIEAQVKEFKEQFKEALAQKIKVEDQMIQMDKEFKSMEAQYIRKHEYLQQQLLSVQQEFQDYVVAVQQMSDLKIAEERMNSVGLKALELESMFKQYDKVVSQHSFVFQKDIKELGTALIQQKKQNQPLPMKHQEAQIRLGCQKLPEENYQLYQLNSIGIFMQVHPFQILFEINKELEMDYPMLLGNFLDYLSQIGEFQSHVCRIFIDWVGEEDKLNAILTYFSECDLDQPINQLYAIIFGIREHRQLSSVSLKKLIKYYKELQEQHDYQLNENFTIQEASPYFQLLFSQEFNEKITNSQKQQMTLLELLLMLAQHFLMIENKQWSGWLYKQEIESEDLDMNVIKQFIELRNQLNRPLEDSLKLVRQLSLLHPDLFYKSKQAPLERMKASVRKVQRKNSQRSPLKRSMIYQLYKKMGNTLIEDKGKINLMKAFETYNTEQEIGTRQTLFFENKLFKTLSYKWHQQTLLLKVHLMRKQLTLQELHIHTQNFQYLIEQLEPYPNLMPFHNLINFGSMPKPQPSEMSLECNKEYLAVSRQFLYLTLEERLQSNYKLPKCLLNFYALQFLSAVNTLHRRNLYHGHIRSSNVLLTSLDFLILADFASYKPTYLNELEIIRNIYKSSIQKCTLAPEKYSDLQEVQYLNNLTKAQLLSMQAMDMFSVGCVLAEIFTGESLFSLEQLLQFRKGEYEPIIKIDGIIGDLIRNLISINPEIRYNSEQALNLFCNEICSSQTYELLQYISIALNVNGYFMQPDARIALLRKVISTIERKQFIYTLPLPIQFINLSKFNQICRDFEFPRKMVQIQFTSGVGMDEIIANSLENSGNLIQREFKEVHQITQSVSLQVSMVQKLKQSIQKQPELQGSRQNLRTSTFTNIDIRQNNQEYIIVILWISNQIRNSRFMQTRLCGLELIEFLCQYIDDELIYYFLMPCLGILCEDSDSQVQYYAFSIMLNLLKNIKNPPQSSTDTLIFKLYIWEQIKNRMNDMSTNHQLALKIGDIAEILHKYNRLEEKILFLQIIQKKFQENRINELTIIISKIYEVLKYYECNQTLEILTLLISQFNNTTLKIALLDVYLEIYKYYLNTENSQLLLYCLQLNTRQESALFRIIRFVRQATEEQLLEFNKVIQYVKEISPLILHHNRWIREEAKEFIIILLNRYSSKQIFFKFHPHIKKYLKLDVPIINLEIFTSLIQKPICSKWFDQKNQNEPRYPTLTERELYNYNNYYEEYFKKSKNIQEIAIQQQIQKAQYPIAKMNQRVNDFIEAAFRVGLMQLDQNKWEDFTKKGGKTWEDFIQYIKNNNGFDLSNKQDNVLTKKKVKYLQELHLQLQYQIPQSSTQWINLFNYNIIANQIYIKSSQQQIQDIQFQRQIQQPITRPFKISNQIVTTISEHKGIVTSLQKFGDQRRFISGSYDGTVRIYDMKKIEEDFTNGSVAQIRISEGDVQSRISALCALEGTDSFVVGTNTGSVSLYTNDRHTSTFLKGDSEIRKIVDQENTFMYVTEKGTLKIEDIRSRNGQSFNIGRQRGLVSSMVHDNYTTLIGTINGYLILYDIRSTMIVNLFQLLNHDDQALPIFSLAYMNRVSQFEGMNNDSQKLVGIGYQSNNNEVGFWDLNKQNEDLNPALFLYCSDKKHPIIETPRLQSVLKSEQFINHNNNLSTQCHYDFLNKSYQVDLISYLKDPLTSSERVAKDRWLRGTKNLYINLKSAFECKSTVTSLICLTSRIDNQRQENTFITASTDRSIQSWTLNSDVSKQQDKNNDREFQTNIISSPYNSIRKFKQCPSGDVYVIQDYEFKNQSNSGNSFEHKDCITDMIYLDHDNSYLVTASRDHTIKIWK</sequence>
<dbReference type="Pfam" id="PF00400">
    <property type="entry name" value="WD40"/>
    <property type="match status" value="2"/>
</dbReference>
<feature type="domain" description="Protein kinase" evidence="4">
    <location>
        <begin position="674"/>
        <end position="991"/>
    </location>
</feature>
<accession>A0A8S1QCF8</accession>
<dbReference type="GO" id="GO:0045324">
    <property type="term" value="P:late endosome to vacuole transport"/>
    <property type="evidence" value="ECO:0007669"/>
    <property type="project" value="InterPro"/>
</dbReference>
<reference evidence="5" key="1">
    <citation type="submission" date="2021-01" db="EMBL/GenBank/DDBJ databases">
        <authorList>
            <consortium name="Genoscope - CEA"/>
            <person name="William W."/>
        </authorList>
    </citation>
    <scope>NUCLEOTIDE SEQUENCE</scope>
</reference>
<dbReference type="FunFam" id="1.10.510.10:FF:001155">
    <property type="entry name" value="Protein kinase, putative"/>
    <property type="match status" value="1"/>
</dbReference>
<keyword evidence="6" id="KW-1185">Reference proteome</keyword>
<dbReference type="Pfam" id="PF00069">
    <property type="entry name" value="Pkinase"/>
    <property type="match status" value="1"/>
</dbReference>
<dbReference type="GO" id="GO:0016236">
    <property type="term" value="P:macroautophagy"/>
    <property type="evidence" value="ECO:0007669"/>
    <property type="project" value="InterPro"/>
</dbReference>
<evidence type="ECO:0000256" key="1">
    <source>
        <dbReference type="ARBA" id="ARBA00022737"/>
    </source>
</evidence>
<dbReference type="SMART" id="SM00220">
    <property type="entry name" value="S_TKc"/>
    <property type="match status" value="1"/>
</dbReference>
<dbReference type="SMART" id="SM00320">
    <property type="entry name" value="WD40"/>
    <property type="match status" value="4"/>
</dbReference>
<dbReference type="InterPro" id="IPR045162">
    <property type="entry name" value="Vps15-like"/>
</dbReference>
<comment type="caution">
    <text evidence="5">The sequence shown here is derived from an EMBL/GenBank/DDBJ whole genome shotgun (WGS) entry which is preliminary data.</text>
</comment>
<name>A0A8S1QCF8_PARPR</name>
<dbReference type="GO" id="GO:0005524">
    <property type="term" value="F:ATP binding"/>
    <property type="evidence" value="ECO:0007669"/>
    <property type="project" value="InterPro"/>
</dbReference>
<feature type="repeat" description="WD" evidence="2">
    <location>
        <begin position="2055"/>
        <end position="2088"/>
    </location>
</feature>
<organism evidence="5 6">
    <name type="scientific">Paramecium primaurelia</name>
    <dbReference type="NCBI Taxonomy" id="5886"/>
    <lineage>
        <taxon>Eukaryota</taxon>
        <taxon>Sar</taxon>
        <taxon>Alveolata</taxon>
        <taxon>Ciliophora</taxon>
        <taxon>Intramacronucleata</taxon>
        <taxon>Oligohymenophorea</taxon>
        <taxon>Peniculida</taxon>
        <taxon>Parameciidae</taxon>
        <taxon>Paramecium</taxon>
    </lineage>
</organism>
<dbReference type="GO" id="GO:0071561">
    <property type="term" value="C:nucleus-vacuole junction"/>
    <property type="evidence" value="ECO:0007669"/>
    <property type="project" value="TreeGrafter"/>
</dbReference>
<dbReference type="GO" id="GO:0034271">
    <property type="term" value="C:phosphatidylinositol 3-kinase complex, class III, type I"/>
    <property type="evidence" value="ECO:0007669"/>
    <property type="project" value="TreeGrafter"/>
</dbReference>
<evidence type="ECO:0000313" key="6">
    <source>
        <dbReference type="Proteomes" id="UP000688137"/>
    </source>
</evidence>
<keyword evidence="1" id="KW-0677">Repeat</keyword>
<dbReference type="GO" id="GO:0005770">
    <property type="term" value="C:late endosome"/>
    <property type="evidence" value="ECO:0007669"/>
    <property type="project" value="TreeGrafter"/>
</dbReference>
<gene>
    <name evidence="5" type="ORF">PPRIM_AZ9-3.1.T1550090</name>
</gene>
<dbReference type="PROSITE" id="PS50294">
    <property type="entry name" value="WD_REPEATS_REGION"/>
    <property type="match status" value="2"/>
</dbReference>
<dbReference type="OMA" id="KSAFECK"/>
<dbReference type="PANTHER" id="PTHR17583:SF0">
    <property type="entry name" value="PHOSPHOINOSITIDE 3-KINASE REGULATORY SUBUNIT 4"/>
    <property type="match status" value="1"/>
</dbReference>
<feature type="coiled-coil region" evidence="3">
    <location>
        <begin position="256"/>
        <end position="283"/>
    </location>
</feature>
<dbReference type="GO" id="GO:0004674">
    <property type="term" value="F:protein serine/threonine kinase activity"/>
    <property type="evidence" value="ECO:0007669"/>
    <property type="project" value="InterPro"/>
</dbReference>
<dbReference type="GO" id="GO:0006623">
    <property type="term" value="P:protein targeting to vacuole"/>
    <property type="evidence" value="ECO:0007669"/>
    <property type="project" value="TreeGrafter"/>
</dbReference>